<keyword evidence="2" id="KW-0812">Transmembrane</keyword>
<feature type="coiled-coil region" evidence="1">
    <location>
        <begin position="47"/>
        <end position="74"/>
    </location>
</feature>
<keyword evidence="1" id="KW-0175">Coiled coil</keyword>
<gene>
    <name evidence="3" type="ORF">PS659_03299</name>
</gene>
<protein>
    <recommendedName>
        <fullName evidence="5">Transmembrane protein</fullName>
    </recommendedName>
</protein>
<keyword evidence="2" id="KW-0472">Membrane</keyword>
<dbReference type="Proteomes" id="UP000326729">
    <property type="component" value="Unassembled WGS sequence"/>
</dbReference>
<proteinExistence type="predicted"/>
<accession>A0A5E6U2D9</accession>
<keyword evidence="2" id="KW-1133">Transmembrane helix</keyword>
<evidence type="ECO:0000256" key="1">
    <source>
        <dbReference type="SAM" id="Coils"/>
    </source>
</evidence>
<reference evidence="3 4" key="1">
    <citation type="submission" date="2019-09" db="EMBL/GenBank/DDBJ databases">
        <authorList>
            <person name="Chandra G."/>
            <person name="Truman W A."/>
        </authorList>
    </citation>
    <scope>NUCLEOTIDE SEQUENCE [LARGE SCALE GENOMIC DNA]</scope>
    <source>
        <strain evidence="3">PS659</strain>
    </source>
</reference>
<sequence>MSGITPQLADSIYSWSHTFLVIGAVLALVGTMGAYWSGGIREKFADERIALNEVETARAKRDAAEANLAQLKLKAELAWRVVTPPQAEVLMTDLRGTGMEVWLTFVGQDPESSHYRAYLNTALMMSGIRTHFFSGYASAVGLQLRGGTDIERNLIISAFSKAQIPLMTSDERSQFGESVVEIIVGSKPPPQLN</sequence>
<evidence type="ECO:0008006" key="5">
    <source>
        <dbReference type="Google" id="ProtNLM"/>
    </source>
</evidence>
<dbReference type="AlphaFoldDB" id="A0A5E6U2D9"/>
<evidence type="ECO:0000313" key="4">
    <source>
        <dbReference type="Proteomes" id="UP000326729"/>
    </source>
</evidence>
<name>A0A5E6U2D9_PSEFL</name>
<organism evidence="3 4">
    <name type="scientific">Pseudomonas fluorescens</name>
    <dbReference type="NCBI Taxonomy" id="294"/>
    <lineage>
        <taxon>Bacteria</taxon>
        <taxon>Pseudomonadati</taxon>
        <taxon>Pseudomonadota</taxon>
        <taxon>Gammaproteobacteria</taxon>
        <taxon>Pseudomonadales</taxon>
        <taxon>Pseudomonadaceae</taxon>
        <taxon>Pseudomonas</taxon>
    </lineage>
</organism>
<feature type="transmembrane region" description="Helical" evidence="2">
    <location>
        <begin position="12"/>
        <end position="36"/>
    </location>
</feature>
<evidence type="ECO:0000313" key="3">
    <source>
        <dbReference type="EMBL" id="VVM99871.1"/>
    </source>
</evidence>
<evidence type="ECO:0000256" key="2">
    <source>
        <dbReference type="SAM" id="Phobius"/>
    </source>
</evidence>
<dbReference type="EMBL" id="CABVGY010000018">
    <property type="protein sequence ID" value="VVM99871.1"/>
    <property type="molecule type" value="Genomic_DNA"/>
</dbReference>